<evidence type="ECO:0000313" key="2">
    <source>
        <dbReference type="Proteomes" id="UP001341281"/>
    </source>
</evidence>
<protein>
    <submittedName>
        <fullName evidence="1">Uncharacterized protein</fullName>
    </submittedName>
</protein>
<feature type="non-terminal residue" evidence="1">
    <location>
        <position position="113"/>
    </location>
</feature>
<proteinExistence type="predicted"/>
<evidence type="ECO:0000313" key="1">
    <source>
        <dbReference type="EMBL" id="WVZ64009.1"/>
    </source>
</evidence>
<keyword evidence="2" id="KW-1185">Reference proteome</keyword>
<reference evidence="1 2" key="1">
    <citation type="submission" date="2024-02" db="EMBL/GenBank/DDBJ databases">
        <title>High-quality chromosome-scale genome assembly of Pensacola bahiagrass (Paspalum notatum Flugge var. saurae).</title>
        <authorList>
            <person name="Vega J.M."/>
            <person name="Podio M."/>
            <person name="Orjuela J."/>
            <person name="Siena L.A."/>
            <person name="Pessino S.C."/>
            <person name="Combes M.C."/>
            <person name="Mariac C."/>
            <person name="Albertini E."/>
            <person name="Pupilli F."/>
            <person name="Ortiz J.P.A."/>
            <person name="Leblanc O."/>
        </authorList>
    </citation>
    <scope>NUCLEOTIDE SEQUENCE [LARGE SCALE GENOMIC DNA]</scope>
    <source>
        <strain evidence="1">R1</strain>
        <tissue evidence="1">Leaf</tissue>
    </source>
</reference>
<dbReference type="Proteomes" id="UP001341281">
    <property type="component" value="Chromosome 03"/>
</dbReference>
<feature type="non-terminal residue" evidence="1">
    <location>
        <position position="1"/>
    </location>
</feature>
<accession>A0AAQ3T0P7</accession>
<organism evidence="1 2">
    <name type="scientific">Paspalum notatum var. saurae</name>
    <dbReference type="NCBI Taxonomy" id="547442"/>
    <lineage>
        <taxon>Eukaryota</taxon>
        <taxon>Viridiplantae</taxon>
        <taxon>Streptophyta</taxon>
        <taxon>Embryophyta</taxon>
        <taxon>Tracheophyta</taxon>
        <taxon>Spermatophyta</taxon>
        <taxon>Magnoliopsida</taxon>
        <taxon>Liliopsida</taxon>
        <taxon>Poales</taxon>
        <taxon>Poaceae</taxon>
        <taxon>PACMAD clade</taxon>
        <taxon>Panicoideae</taxon>
        <taxon>Andropogonodae</taxon>
        <taxon>Paspaleae</taxon>
        <taxon>Paspalinae</taxon>
        <taxon>Paspalum</taxon>
    </lineage>
</organism>
<dbReference type="EMBL" id="CP144747">
    <property type="protein sequence ID" value="WVZ64009.1"/>
    <property type="molecule type" value="Genomic_DNA"/>
</dbReference>
<sequence>GGRQLGPRGFRPACAWRCARARRGARPGRLGRPTRGGAAWLTPSAWGPCDSERGGVTTLRGQRRVKLAEPGWLAGPGGAIEVRFVGGSRRRRRFRRRGLPREHREATATVIRP</sequence>
<dbReference type="AlphaFoldDB" id="A0AAQ3T0P7"/>
<gene>
    <name evidence="1" type="ORF">U9M48_013595</name>
</gene>
<name>A0AAQ3T0P7_PASNO</name>